<feature type="compositionally biased region" description="Polar residues" evidence="1">
    <location>
        <begin position="1854"/>
        <end position="1867"/>
    </location>
</feature>
<dbReference type="EMBL" id="CAMXCT010006434">
    <property type="protein sequence ID" value="CAI4014589.1"/>
    <property type="molecule type" value="Genomic_DNA"/>
</dbReference>
<dbReference type="Proteomes" id="UP001152797">
    <property type="component" value="Unassembled WGS sequence"/>
</dbReference>
<feature type="compositionally biased region" description="Basic and acidic residues" evidence="1">
    <location>
        <begin position="545"/>
        <end position="571"/>
    </location>
</feature>
<evidence type="ECO:0000313" key="4">
    <source>
        <dbReference type="EMBL" id="CAL1167964.1"/>
    </source>
</evidence>
<evidence type="ECO:0000313" key="3">
    <source>
        <dbReference type="EMBL" id="CAI4014589.1"/>
    </source>
</evidence>
<sequence>MGPWFRAGASRGSPPLVSPGDTVELEVFDDAGNPQGSILLGIHSVKAGHNQGRLVEATFLGASDVYFHWWMNEEEGSPPKDKGEYHLCGVPVKECPEDKSRPTMVHGERYRVLGRDILGPKQVPWLKDRHIYDGYMLARGKFEALRGQAGVIKKPAGAPRTEATAHWGPEDKETSDEEAAGSGADDSESSSDDEDMKSRIKQLRAELKKAEGDAADRRKKRRETKRVTRGKAAEAGKSKKQDKKKNKKKEAADSDHDVGDRSKADPPKKKKKKRKDKATGSKRKKKGSSGSGSSDDKPKGKKKKRKSHPEESGDSSSEETADELFQAKPRAAVKEKTGDQDRGPFGGGPPVDFGDEDDDSSEEGSVFQKGLSATMKSSQQKLLAYTNKFPGRLACRMLMKMEQACARGAEGPNSSVRNKTPVVAMNHVLTILIPSLGAKVGLRSTRELKTLGRILDLLAGGCPSKAADVVAQRIKAVERATHESHWGAAQFLELLPPENSMLLEKDEEMFVTKEWLLEQKLRSYDRRGPGRDGEGKGKAKGAKGKNKDKDKSDRPAWEKNDKGGKKQEEWGKPLQDFMEEKRTPVELMAWVRDLIPLGPPVLSPAQELMVTRLHEAVKRFEAKGGLMEPFAKCKQAVGSVRFDYGGEPIQYMEVLVAEKVIPCWPQPGEAAVQDALDFVPPEVAEWLSNPRACLLPQGAWPEKPPISRVRASDAEWDAIVRAGVARGMMAEVPESKLFRDHNGHPVLNGAGGVRKVKQVGGEEKLLQRFISILVPSNTYQLHMPGHDCHLPYLGQMAMMQVDEDEEVLIDSEDLTSCFNLFRLPDEWLGYSAFAKQVSGAVFGRAESERAFVGMRVVPMGWINSVALMQTVVRTLVFSMSGIPEASEVSKLKWFPADDSVSVVYLDSYDELRKVKAGCRAVLEGSPSHRHQRFVNTCNGLNLPLNEGKRLVGAVQGSLQGGDIDGITGTFEASHDKKVSILELGAALLGSGKTSEFELRHFVGKVIFAMAFRRPSMSILEKIFVDIGRAMKGPITLSRQAVDEVYMSMALLPVLFMNLRAVFDREVTITDASPTGGGAGVARQFKRPPDTIRPHGRRCEQCERDLEDSRIYPCPAGCCAILCCLKCIDQHRGGDCRRKLYAVPKFGERFSGPNAPLSHAVARTGGIEVQPPFDLLRGDDFFSEEGKQKLAELEGRPVVLEDGTTVPGPQPVRDAHHVMGFPWVSTQTKIDLRKSNSMALRGLRRAHGPFGERRYLTVEHPYNSWLWWFSLVEELTRGEFTYAVGSNCCWGGEREKWYALLNNSPEIQAELHRPNCPGHEGLRGYGAERQADGSLRFATADEAEYKVEWCNAYARGLRRQVDTWIQRSLLDGRCRVLKQELEKSTSRLSVPAVANMVANELVTLEVNMVPGHEAIHLREMAQRLSIRGSDLRLHLGDENLEVPYPAYRWYWEEVMSYAWKEERHMNEGEVAAFNIMLKRRAKDPSKHEMRYMAVVDSLVTRGAVSKGRSPSKGLNRLLKQTAAFTLGSDQYPLPAWTISRLPLRSQKQLDFAVGEYINALFQVLVFEDKFVHALAVTVLSARAPRDFLWPSSPGQFRLFWYAKWTLKGVSLLKRLRQVVKSLPEIQREKRGLAQDESLRPAEKLKEKDLDISALLSMDGGHRGKSNPLFKMLMNKGSGDVFHPKTSVNADKWCKSEAYRFCQHYPVWQPELTEDDRRQGEKAEAEENALIAERDLRISMCRMIGVLMQVKRVIKSGVGQLRGSRIRDTDDLLMAMSPENDEKINRCDVADAIVDLGVASDEQVEELVAQMDTENTGQIDREELFDALISPKSSVKQIYRKLRNGIAMEMADSWFSSDAGDQSEPTLFESSEEADERPLMQALSPRRMSLALPETPDSV</sequence>
<feature type="compositionally biased region" description="Basic and acidic residues" evidence="1">
    <location>
        <begin position="203"/>
        <end position="216"/>
    </location>
</feature>
<protein>
    <recommendedName>
        <fullName evidence="2">EF-hand domain-containing protein</fullName>
    </recommendedName>
</protein>
<dbReference type="SUPFAM" id="SSF47473">
    <property type="entry name" value="EF-hand"/>
    <property type="match status" value="1"/>
</dbReference>
<feature type="region of interest" description="Disordered" evidence="1">
    <location>
        <begin position="1854"/>
        <end position="1879"/>
    </location>
</feature>
<feature type="compositionally biased region" description="Basic and acidic residues" evidence="1">
    <location>
        <begin position="526"/>
        <end position="537"/>
    </location>
</feature>
<feature type="compositionally biased region" description="Basic residues" evidence="1">
    <location>
        <begin position="217"/>
        <end position="229"/>
    </location>
</feature>
<gene>
    <name evidence="3" type="ORF">C1SCF055_LOCUS39482</name>
</gene>
<keyword evidence="5" id="KW-1185">Reference proteome</keyword>
<dbReference type="EMBL" id="CAMXCT030006434">
    <property type="protein sequence ID" value="CAL4801901.1"/>
    <property type="molecule type" value="Genomic_DNA"/>
</dbReference>
<feature type="compositionally biased region" description="Acidic residues" evidence="1">
    <location>
        <begin position="353"/>
        <end position="362"/>
    </location>
</feature>
<accession>A0A9P1DQH0</accession>
<feature type="compositionally biased region" description="Basic and acidic residues" evidence="1">
    <location>
        <begin position="332"/>
        <end position="342"/>
    </location>
</feature>
<reference evidence="3" key="1">
    <citation type="submission" date="2022-10" db="EMBL/GenBank/DDBJ databases">
        <authorList>
            <person name="Chen Y."/>
            <person name="Dougan E. K."/>
            <person name="Chan C."/>
            <person name="Rhodes N."/>
            <person name="Thang M."/>
        </authorList>
    </citation>
    <scope>NUCLEOTIDE SEQUENCE</scope>
</reference>
<dbReference type="InterPro" id="IPR011992">
    <property type="entry name" value="EF-hand-dom_pair"/>
</dbReference>
<dbReference type="GO" id="GO:0005509">
    <property type="term" value="F:calcium ion binding"/>
    <property type="evidence" value="ECO:0007669"/>
    <property type="project" value="InterPro"/>
</dbReference>
<evidence type="ECO:0000313" key="5">
    <source>
        <dbReference type="Proteomes" id="UP001152797"/>
    </source>
</evidence>
<feature type="compositionally biased region" description="Basic residues" evidence="1">
    <location>
        <begin position="268"/>
        <end position="287"/>
    </location>
</feature>
<proteinExistence type="predicted"/>
<organism evidence="3">
    <name type="scientific">Cladocopium goreaui</name>
    <dbReference type="NCBI Taxonomy" id="2562237"/>
    <lineage>
        <taxon>Eukaryota</taxon>
        <taxon>Sar</taxon>
        <taxon>Alveolata</taxon>
        <taxon>Dinophyceae</taxon>
        <taxon>Suessiales</taxon>
        <taxon>Symbiodiniaceae</taxon>
        <taxon>Cladocopium</taxon>
    </lineage>
</organism>
<dbReference type="PROSITE" id="PS50222">
    <property type="entry name" value="EF_HAND_2"/>
    <property type="match status" value="1"/>
</dbReference>
<feature type="non-terminal residue" evidence="3">
    <location>
        <position position="1897"/>
    </location>
</feature>
<dbReference type="EMBL" id="CAMXCT020006434">
    <property type="protein sequence ID" value="CAL1167964.1"/>
    <property type="molecule type" value="Genomic_DNA"/>
</dbReference>
<feature type="domain" description="EF-hand" evidence="2">
    <location>
        <begin position="1797"/>
        <end position="1832"/>
    </location>
</feature>
<reference evidence="4" key="2">
    <citation type="submission" date="2024-04" db="EMBL/GenBank/DDBJ databases">
        <authorList>
            <person name="Chen Y."/>
            <person name="Shah S."/>
            <person name="Dougan E. K."/>
            <person name="Thang M."/>
            <person name="Chan C."/>
        </authorList>
    </citation>
    <scope>NUCLEOTIDE SEQUENCE [LARGE SCALE GENOMIC DNA]</scope>
</reference>
<evidence type="ECO:0000256" key="1">
    <source>
        <dbReference type="SAM" id="MobiDB-lite"/>
    </source>
</evidence>
<dbReference type="InterPro" id="IPR002048">
    <property type="entry name" value="EF_hand_dom"/>
</dbReference>
<feature type="compositionally biased region" description="Basic and acidic residues" evidence="1">
    <location>
        <begin position="249"/>
        <end position="267"/>
    </location>
</feature>
<dbReference type="Gene3D" id="1.10.238.10">
    <property type="entry name" value="EF-hand"/>
    <property type="match status" value="1"/>
</dbReference>
<evidence type="ECO:0000259" key="2">
    <source>
        <dbReference type="PROSITE" id="PS50222"/>
    </source>
</evidence>
<name>A0A9P1DQH0_9DINO</name>
<feature type="compositionally biased region" description="Acidic residues" evidence="1">
    <location>
        <begin position="173"/>
        <end position="195"/>
    </location>
</feature>
<feature type="region of interest" description="Disordered" evidence="1">
    <location>
        <begin position="526"/>
        <end position="572"/>
    </location>
</feature>
<feature type="region of interest" description="Disordered" evidence="1">
    <location>
        <begin position="153"/>
        <end position="369"/>
    </location>
</feature>
<feature type="compositionally biased region" description="Acidic residues" evidence="1">
    <location>
        <begin position="312"/>
        <end position="322"/>
    </location>
</feature>
<comment type="caution">
    <text evidence="3">The sequence shown here is derived from an EMBL/GenBank/DDBJ whole genome shotgun (WGS) entry which is preliminary data.</text>
</comment>